<name>A0A8S4NGZ3_OWEFU</name>
<dbReference type="PROSITE" id="PS50026">
    <property type="entry name" value="EGF_3"/>
    <property type="match status" value="1"/>
</dbReference>
<dbReference type="AlphaFoldDB" id="A0A8S4NGZ3"/>
<feature type="disulfide bond" evidence="1">
    <location>
        <begin position="199"/>
        <end position="208"/>
    </location>
</feature>
<feature type="chain" id="PRO_5035742138" description="EGF-like domain-containing protein" evidence="3">
    <location>
        <begin position="22"/>
        <end position="279"/>
    </location>
</feature>
<evidence type="ECO:0000256" key="1">
    <source>
        <dbReference type="PROSITE-ProRule" id="PRU00076"/>
    </source>
</evidence>
<keyword evidence="2" id="KW-0175">Coiled coil</keyword>
<protein>
    <recommendedName>
        <fullName evidence="4">EGF-like domain-containing protein</fullName>
    </recommendedName>
</protein>
<evidence type="ECO:0000313" key="5">
    <source>
        <dbReference type="EMBL" id="CAH1780754.1"/>
    </source>
</evidence>
<comment type="caution">
    <text evidence="5">The sequence shown here is derived from an EMBL/GenBank/DDBJ whole genome shotgun (WGS) entry which is preliminary data.</text>
</comment>
<comment type="caution">
    <text evidence="1">Lacks conserved residue(s) required for the propagation of feature annotation.</text>
</comment>
<proteinExistence type="predicted"/>
<reference evidence="5" key="1">
    <citation type="submission" date="2022-03" db="EMBL/GenBank/DDBJ databases">
        <authorList>
            <person name="Martin C."/>
        </authorList>
    </citation>
    <scope>NUCLEOTIDE SEQUENCE</scope>
</reference>
<gene>
    <name evidence="5" type="ORF">OFUS_LOCUS7404</name>
</gene>
<sequence>MDGKLFFTILVLTIYGHNTFAGDDMYPYEADPELVNRILNIKEMYNVIESIGNYLNYESMLSSSAEEIKKSYKAVRAKIKKQKEDNAALRLRITSAEYPIKNSKEILDALTKQDIALNKFEKSVRSFMRTTGSVKRKTNSMKTTLNTANDTVVDAKEIIGVYLVPNEGDPRPGNPCVLNNKVCGDNGKCTFGVGFYCECAGFYRGTYCEIRTEEECTLRCPFDIGDRQSKCLVYNGIQTCECPSMLIADLGCVAVPGSNKDFGRCRMNCEDEEEEEEEE</sequence>
<dbReference type="InterPro" id="IPR000742">
    <property type="entry name" value="EGF"/>
</dbReference>
<organism evidence="5 6">
    <name type="scientific">Owenia fusiformis</name>
    <name type="common">Polychaete worm</name>
    <dbReference type="NCBI Taxonomy" id="6347"/>
    <lineage>
        <taxon>Eukaryota</taxon>
        <taxon>Metazoa</taxon>
        <taxon>Spiralia</taxon>
        <taxon>Lophotrochozoa</taxon>
        <taxon>Annelida</taxon>
        <taxon>Polychaeta</taxon>
        <taxon>Sedentaria</taxon>
        <taxon>Canalipalpata</taxon>
        <taxon>Sabellida</taxon>
        <taxon>Oweniida</taxon>
        <taxon>Oweniidae</taxon>
        <taxon>Owenia</taxon>
    </lineage>
</organism>
<feature type="coiled-coil region" evidence="2">
    <location>
        <begin position="65"/>
        <end position="92"/>
    </location>
</feature>
<keyword evidence="3" id="KW-0732">Signal</keyword>
<evidence type="ECO:0000256" key="2">
    <source>
        <dbReference type="SAM" id="Coils"/>
    </source>
</evidence>
<dbReference type="Proteomes" id="UP000749559">
    <property type="component" value="Unassembled WGS sequence"/>
</dbReference>
<keyword evidence="1" id="KW-1015">Disulfide bond</keyword>
<evidence type="ECO:0000313" key="6">
    <source>
        <dbReference type="Proteomes" id="UP000749559"/>
    </source>
</evidence>
<dbReference type="PROSITE" id="PS00022">
    <property type="entry name" value="EGF_1"/>
    <property type="match status" value="1"/>
</dbReference>
<evidence type="ECO:0000256" key="3">
    <source>
        <dbReference type="SAM" id="SignalP"/>
    </source>
</evidence>
<keyword evidence="1" id="KW-0245">EGF-like domain</keyword>
<evidence type="ECO:0000259" key="4">
    <source>
        <dbReference type="PROSITE" id="PS50026"/>
    </source>
</evidence>
<feature type="signal peptide" evidence="3">
    <location>
        <begin position="1"/>
        <end position="21"/>
    </location>
</feature>
<feature type="domain" description="EGF-like" evidence="4">
    <location>
        <begin position="172"/>
        <end position="209"/>
    </location>
</feature>
<accession>A0A8S4NGZ3</accession>
<keyword evidence="6" id="KW-1185">Reference proteome</keyword>
<dbReference type="EMBL" id="CAIIXF020000004">
    <property type="protein sequence ID" value="CAH1780754.1"/>
    <property type="molecule type" value="Genomic_DNA"/>
</dbReference>